<proteinExistence type="predicted"/>
<sequence length="63" mass="6881">MRPQGDRCSRWPRGPRFHAARTRPCLVTDYEMPGIDGVALCQMVRGWPAFAGLPIVLLSAAGA</sequence>
<dbReference type="InterPro" id="IPR011006">
    <property type="entry name" value="CheY-like_superfamily"/>
</dbReference>
<name>A0A4R5L409_9BURK</name>
<dbReference type="EMBL" id="SMOD01000069">
    <property type="protein sequence ID" value="TDG02264.1"/>
    <property type="molecule type" value="Genomic_DNA"/>
</dbReference>
<accession>A0A4R5L409</accession>
<dbReference type="AlphaFoldDB" id="A0A4R5L409"/>
<keyword evidence="1" id="KW-0597">Phosphoprotein</keyword>
<gene>
    <name evidence="3" type="ORF">E1N52_40645</name>
</gene>
<evidence type="ECO:0000313" key="3">
    <source>
        <dbReference type="EMBL" id="TDG02264.1"/>
    </source>
</evidence>
<evidence type="ECO:0000313" key="4">
    <source>
        <dbReference type="Proteomes" id="UP000295606"/>
    </source>
</evidence>
<reference evidence="3 4" key="1">
    <citation type="submission" date="2019-03" db="EMBL/GenBank/DDBJ databases">
        <title>Paraburkholderia sp. isolated from native Mimosa gymnas in Guartela State Park, Brazil.</title>
        <authorList>
            <person name="Paulitsch F."/>
            <person name="Hungria M."/>
            <person name="Delamuta J.R.M."/>
            <person name="Ribeiro R.A."/>
            <person name="Dall'Agnol R."/>
            <person name="Silva J.S.B."/>
        </authorList>
    </citation>
    <scope>NUCLEOTIDE SEQUENCE [LARGE SCALE GENOMIC DNA]</scope>
    <source>
        <strain evidence="3 4">CNPSo 3008</strain>
    </source>
</reference>
<evidence type="ECO:0000256" key="1">
    <source>
        <dbReference type="PROSITE-ProRule" id="PRU00169"/>
    </source>
</evidence>
<dbReference type="InterPro" id="IPR001789">
    <property type="entry name" value="Sig_transdc_resp-reg_receiver"/>
</dbReference>
<comment type="caution">
    <text evidence="3">The sequence shown here is derived from an EMBL/GenBank/DDBJ whole genome shotgun (WGS) entry which is preliminary data.</text>
</comment>
<dbReference type="GO" id="GO:0000160">
    <property type="term" value="P:phosphorelay signal transduction system"/>
    <property type="evidence" value="ECO:0007669"/>
    <property type="project" value="InterPro"/>
</dbReference>
<feature type="domain" description="Response regulatory" evidence="2">
    <location>
        <begin position="1"/>
        <end position="63"/>
    </location>
</feature>
<evidence type="ECO:0000259" key="2">
    <source>
        <dbReference type="PROSITE" id="PS50110"/>
    </source>
</evidence>
<dbReference type="Gene3D" id="3.40.50.2300">
    <property type="match status" value="1"/>
</dbReference>
<dbReference type="Proteomes" id="UP000295606">
    <property type="component" value="Unassembled WGS sequence"/>
</dbReference>
<dbReference type="SUPFAM" id="SSF52172">
    <property type="entry name" value="CheY-like"/>
    <property type="match status" value="1"/>
</dbReference>
<dbReference type="PROSITE" id="PS50110">
    <property type="entry name" value="RESPONSE_REGULATORY"/>
    <property type="match status" value="1"/>
</dbReference>
<feature type="modified residue" description="4-aspartylphosphate" evidence="1">
    <location>
        <position position="29"/>
    </location>
</feature>
<organism evidence="3 4">
    <name type="scientific">Paraburkholderia guartelaensis</name>
    <dbReference type="NCBI Taxonomy" id="2546446"/>
    <lineage>
        <taxon>Bacteria</taxon>
        <taxon>Pseudomonadati</taxon>
        <taxon>Pseudomonadota</taxon>
        <taxon>Betaproteobacteria</taxon>
        <taxon>Burkholderiales</taxon>
        <taxon>Burkholderiaceae</taxon>
        <taxon>Paraburkholderia</taxon>
    </lineage>
</organism>
<protein>
    <submittedName>
        <fullName evidence="3">Response regulator</fullName>
    </submittedName>
</protein>
<dbReference type="OrthoDB" id="9800897at2"/>